<protein>
    <submittedName>
        <fullName evidence="1">Uncharacterized protein</fullName>
    </submittedName>
</protein>
<evidence type="ECO:0000313" key="2">
    <source>
        <dbReference type="Proteomes" id="UP000001510"/>
    </source>
</evidence>
<accession>B0JPB7</accession>
<gene>
    <name evidence="1" type="ordered locus">MAE_06060</name>
</gene>
<dbReference type="Proteomes" id="UP000001510">
    <property type="component" value="Chromosome"/>
</dbReference>
<keyword evidence="2" id="KW-1185">Reference proteome</keyword>
<proteinExistence type="predicted"/>
<name>B0JPB7_MICAN</name>
<dbReference type="PaxDb" id="449447-MAE_06060"/>
<dbReference type="KEGG" id="mar:MAE_06060"/>
<organism evidence="1 2">
    <name type="scientific">Microcystis aeruginosa (strain NIES-843 / IAM M-2473)</name>
    <dbReference type="NCBI Taxonomy" id="449447"/>
    <lineage>
        <taxon>Bacteria</taxon>
        <taxon>Bacillati</taxon>
        <taxon>Cyanobacteriota</taxon>
        <taxon>Cyanophyceae</taxon>
        <taxon>Oscillatoriophycideae</taxon>
        <taxon>Chroococcales</taxon>
        <taxon>Microcystaceae</taxon>
        <taxon>Microcystis</taxon>
    </lineage>
</organism>
<sequence>MLTPPAFLIIFVNVCAMETSSLVEFLRLYNCICLSWILAEKCSQSHIMGLTPAPLHCTMT</sequence>
<dbReference type="HOGENOM" id="CLU_2936432_0_0_3"/>
<reference evidence="1 2" key="1">
    <citation type="journal article" date="2007" name="DNA Res.">
        <title>Complete genomic structure of the bloom-forming toxic cyanobacterium Microcystis aeruginosa NIES-843.</title>
        <authorList>
            <person name="Kaneko T."/>
            <person name="Nakajima N."/>
            <person name="Okamoto S."/>
            <person name="Suzuki I."/>
            <person name="Tanabe Y."/>
            <person name="Tamaoki M."/>
            <person name="Nakamura Y."/>
            <person name="Kasai F."/>
            <person name="Watanabe A."/>
            <person name="Kawashima K."/>
            <person name="Kishida Y."/>
            <person name="Ono A."/>
            <person name="Shimizu Y."/>
            <person name="Takahashi C."/>
            <person name="Minami C."/>
            <person name="Fujishiro T."/>
            <person name="Kohara M."/>
            <person name="Katoh M."/>
            <person name="Nakazaki N."/>
            <person name="Nakayama S."/>
            <person name="Yamada M."/>
            <person name="Tabata S."/>
            <person name="Watanabe M.M."/>
        </authorList>
    </citation>
    <scope>NUCLEOTIDE SEQUENCE [LARGE SCALE GENOMIC DNA]</scope>
    <source>
        <strain evidence="2">NIES-843 / IAM M-247</strain>
    </source>
</reference>
<dbReference type="EMBL" id="AP009552">
    <property type="protein sequence ID" value="BAG00428.1"/>
    <property type="molecule type" value="Genomic_DNA"/>
</dbReference>
<dbReference type="AlphaFoldDB" id="B0JPB7"/>
<dbReference type="EnsemblBacteria" id="BAG00428">
    <property type="protein sequence ID" value="BAG00428"/>
    <property type="gene ID" value="MAE_06060"/>
</dbReference>
<evidence type="ECO:0000313" key="1">
    <source>
        <dbReference type="EMBL" id="BAG00428.1"/>
    </source>
</evidence>